<dbReference type="InterPro" id="IPR039360">
    <property type="entry name" value="Ras_GTPase"/>
</dbReference>
<feature type="compositionally biased region" description="Polar residues" evidence="2">
    <location>
        <begin position="1567"/>
        <end position="1579"/>
    </location>
</feature>
<dbReference type="OrthoDB" id="1562946at2759"/>
<accession>A0A8J4WVH2</accession>
<evidence type="ECO:0000259" key="3">
    <source>
        <dbReference type="PROSITE" id="PS50018"/>
    </source>
</evidence>
<dbReference type="InterPro" id="IPR001936">
    <property type="entry name" value="RasGAP_dom"/>
</dbReference>
<dbReference type="Proteomes" id="UP000748531">
    <property type="component" value="Unassembled WGS sequence"/>
</dbReference>
<feature type="region of interest" description="Disordered" evidence="2">
    <location>
        <begin position="143"/>
        <end position="171"/>
    </location>
</feature>
<feature type="region of interest" description="Disordered" evidence="2">
    <location>
        <begin position="1508"/>
        <end position="1581"/>
    </location>
</feature>
<dbReference type="InterPro" id="IPR008936">
    <property type="entry name" value="Rho_GTPase_activation_prot"/>
</dbReference>
<reference evidence="4" key="1">
    <citation type="submission" date="2019-05" db="EMBL/GenBank/DDBJ databases">
        <title>Annotation for the trematode Paragonimus heterotremus.</title>
        <authorList>
            <person name="Choi Y.-J."/>
        </authorList>
    </citation>
    <scope>NUCLEOTIDE SEQUENCE</scope>
    <source>
        <strain evidence="4">LC</strain>
    </source>
</reference>
<dbReference type="EMBL" id="LUCH01000016">
    <property type="protein sequence ID" value="KAF5406405.1"/>
    <property type="molecule type" value="Genomic_DNA"/>
</dbReference>
<feature type="region of interest" description="Disordered" evidence="2">
    <location>
        <begin position="959"/>
        <end position="979"/>
    </location>
</feature>
<feature type="domain" description="Ras-GAP" evidence="3">
    <location>
        <begin position="638"/>
        <end position="873"/>
    </location>
</feature>
<evidence type="ECO:0000313" key="4">
    <source>
        <dbReference type="EMBL" id="KAF5406405.1"/>
    </source>
</evidence>
<protein>
    <recommendedName>
        <fullName evidence="3">Ras-GAP domain-containing protein</fullName>
    </recommendedName>
</protein>
<feature type="compositionally biased region" description="Low complexity" evidence="2">
    <location>
        <begin position="1515"/>
        <end position="1534"/>
    </location>
</feature>
<gene>
    <name evidence="4" type="ORF">PHET_00074</name>
</gene>
<feature type="region of interest" description="Disordered" evidence="2">
    <location>
        <begin position="1746"/>
        <end position="1765"/>
    </location>
</feature>
<dbReference type="GO" id="GO:0005096">
    <property type="term" value="F:GTPase activator activity"/>
    <property type="evidence" value="ECO:0007669"/>
    <property type="project" value="UniProtKB-KW"/>
</dbReference>
<dbReference type="PANTHER" id="PTHR10194:SF60">
    <property type="entry name" value="RAS GTPASE-ACTIVATING PROTEIN RASKOL"/>
    <property type="match status" value="1"/>
</dbReference>
<sequence length="1872" mass="205096">MATASLPLIEIIHCQTSRNSSVTSIPSDGSDYRASISGITRAHQTDRYEVKPVYTSPSATNRRSASLVRHRLTEEYTTESSTSNRRSQYGPTTIRVPILDFNPDASTTTLKTSMVGDQKGTKESGGRRILNFLQRGFNSKRPKSVAKFNHRKSSGCYPESDDSSNDPLADRERRMVTPVEAVDLLRRQICLPPDLLDAFQLGLADTNLSHITDTIQPIDSSMVPSKGGFCFQVTSHRSAEPVRSRSEILSTGSGTFPISVEDGLLQHILTGETGSQMKRTYACTSLLERNRWLLYLKRLVSPTRDQERRRENCLHVWIQEAKGLSGRHRYHCEILLDGKPCARTTSKRLTDMLFWGEEFDLSGLPDFDTLSVELWLDSDRSGSGGSPASSHNRHRALSSPHVPTTHRQSPGSPMSTRRTMIMACARGSDGSQANDGDGDNYDDQPMWSIGDGATKTLSDQTESNLYQPHSKTSSGGQKSFTGPVSRKAAVRRGKLKQHKRSVESSLVATVVIPKSNLSSTSELESWHPVIFPLSVRRSKRSDTIEASTNVGSNKTRGGKNQQHSTQNGGQTTTVQLRIKTRYRSVTVLPLNSYTRLQHYLARFQVPSQLHRPITSDMEQPDSALLLSSGLDPWLGVKAKAELAGSMVALHQALGQATDFLAVLILHEVYKQADPNMVLRGNSIATKATEIYLRLVGESYLCSVLSDFVRTVIFGTNRYSPTGQPSKTPKHARHALGVTKDSFSFADCEVDSAKLSSSAQLVQNQTNLLRLVQMVWDRILSSEPYFPQKLRLIFAAVRNHLDSVFPAYAGSNDSSQTPQASLSEHVISACLFLRYICPAILSPSLFGLTSEFPSDPRVLRAFTLVAKTIQSLANFSVFAGAKEVYMTFMNQFVTEQLPAMRQFLCSVSSPLSTLPQEPQTPGTGKLFVSHSHHDGFVSTTFPHGNDKFSEQRVGRCDTSLMTRSTSGLPTTSISTTTAGNLSTCDPRMPADFSVPDSTTVVYPDRTALKSRRVREPIVLPSLPQSSVTVSGDHIDLGLCLALCHLQLSEALTKVPTDKITPQEANLKPILEEIDFFLSSGIDPPPDWWHSSAVTTTTPARNTSELISTTNRTSVPCESQPVNQACLHTGPTMISTSRQSHRNGALQLGLPEQYNQATVNTITDANVSHQIRMTSRGATVKEPVRPHVPICNPLELADKNLHENQLSIKVGHTSASPVTQVLMTNTQSRRGNSNSHVQSDIFSAEDNENVNPIRSESPGTILPSSIVPTAAKVGHFDKSKSPVLHVGKHFTPQPDAPSPLYTTENRGSVEAYKIVKCLEPSEFQNTKIPSEESTLWSIGTESYTTFPPQRLLNSFQAEKQQIITTQTTKHQTIPNSGLILYATNSSSSGYQSLGSRDVNTYSMVSDLPVNGKNYARLDAPSFTCGTTTMAVSNPLYAVHNPHDIPTSPTTLKCSPILSAKQATNSQTPPVQAIPFRSKSFPNPVACRRHTYVNLTGDAIAEAMLSSIRAKGETNRKSSTSTSGRSRSSSTCSRSSGNEADRCSIVGIGDEHNIQTESSQIRPASEGRTVFSSTTKSHTPTIRSEGKRTVFSQNEPTRQVTTLHAVLEGFDVRPPYMGSDSVRSAGYLMPKRTALLSSDEVNKFTFTEPTSIRDELDASHARLVDAQARLLANEAERIQLLRTWHNELMRQSQLVNQRGLPPDGSTTRTPPPLTEAHQRIHVRPPSPSEFHSEAITPSAVLQSKSVGLTTPTHSASKAHRPIHNTQPRMGASVIGNTFIDPTVNPNESTLPRVRMLPGRQPTIPWTYDRDRNPAAIVRSPSSPGLIGGALANASVTLQPVELNQQVPIPSTSAASTWFQSPISGEASIYVRRQSD</sequence>
<feature type="compositionally biased region" description="Polar residues" evidence="2">
    <location>
        <begin position="455"/>
        <end position="482"/>
    </location>
</feature>
<evidence type="ECO:0000256" key="1">
    <source>
        <dbReference type="ARBA" id="ARBA00022468"/>
    </source>
</evidence>
<feature type="compositionally biased region" description="Basic residues" evidence="2">
    <location>
        <begin position="488"/>
        <end position="499"/>
    </location>
</feature>
<dbReference type="SMART" id="SM00323">
    <property type="entry name" value="RasGAP"/>
    <property type="match status" value="1"/>
</dbReference>
<dbReference type="SUPFAM" id="SSF48350">
    <property type="entry name" value="GTPase activation domain, GAP"/>
    <property type="match status" value="1"/>
</dbReference>
<evidence type="ECO:0000256" key="2">
    <source>
        <dbReference type="SAM" id="MobiDB-lite"/>
    </source>
</evidence>
<feature type="compositionally biased region" description="Polar residues" evidence="2">
    <location>
        <begin position="401"/>
        <end position="418"/>
    </location>
</feature>
<feature type="region of interest" description="Disordered" evidence="2">
    <location>
        <begin position="379"/>
        <end position="501"/>
    </location>
</feature>
<dbReference type="PROSITE" id="PS00509">
    <property type="entry name" value="RAS_GTPASE_ACTIV_1"/>
    <property type="match status" value="1"/>
</dbReference>
<comment type="caution">
    <text evidence="4">The sequence shown here is derived from an EMBL/GenBank/DDBJ whole genome shotgun (WGS) entry which is preliminary data.</text>
</comment>
<name>A0A8J4WVH2_9TREM</name>
<dbReference type="PROSITE" id="PS50018">
    <property type="entry name" value="RAS_GTPASE_ACTIV_2"/>
    <property type="match status" value="1"/>
</dbReference>
<keyword evidence="1" id="KW-0343">GTPase activation</keyword>
<evidence type="ECO:0000313" key="5">
    <source>
        <dbReference type="Proteomes" id="UP000748531"/>
    </source>
</evidence>
<feature type="compositionally biased region" description="Polar residues" evidence="2">
    <location>
        <begin position="55"/>
        <end position="64"/>
    </location>
</feature>
<dbReference type="PANTHER" id="PTHR10194">
    <property type="entry name" value="RAS GTPASE-ACTIVATING PROTEINS"/>
    <property type="match status" value="1"/>
</dbReference>
<feature type="compositionally biased region" description="Polar residues" evidence="2">
    <location>
        <begin position="544"/>
        <end position="572"/>
    </location>
</feature>
<proteinExistence type="predicted"/>
<feature type="compositionally biased region" description="Basic residues" evidence="2">
    <location>
        <begin position="143"/>
        <end position="153"/>
    </location>
</feature>
<dbReference type="Pfam" id="PF00616">
    <property type="entry name" value="RasGAP"/>
    <property type="match status" value="1"/>
</dbReference>
<keyword evidence="5" id="KW-1185">Reference proteome</keyword>
<feature type="region of interest" description="Disordered" evidence="2">
    <location>
        <begin position="55"/>
        <end position="95"/>
    </location>
</feature>
<dbReference type="Gene3D" id="1.10.506.10">
    <property type="entry name" value="GTPase Activation - p120gap, domain 1"/>
    <property type="match status" value="1"/>
</dbReference>
<dbReference type="InterPro" id="IPR023152">
    <property type="entry name" value="RasGAP_CS"/>
</dbReference>
<feature type="region of interest" description="Disordered" evidence="2">
    <location>
        <begin position="542"/>
        <end position="572"/>
    </location>
</feature>
<organism evidence="4 5">
    <name type="scientific">Paragonimus heterotremus</name>
    <dbReference type="NCBI Taxonomy" id="100268"/>
    <lineage>
        <taxon>Eukaryota</taxon>
        <taxon>Metazoa</taxon>
        <taxon>Spiralia</taxon>
        <taxon>Lophotrochozoa</taxon>
        <taxon>Platyhelminthes</taxon>
        <taxon>Trematoda</taxon>
        <taxon>Digenea</taxon>
        <taxon>Plagiorchiida</taxon>
        <taxon>Troglotremata</taxon>
        <taxon>Troglotrematidae</taxon>
        <taxon>Paragonimus</taxon>
    </lineage>
</organism>